<dbReference type="PANTHER" id="PTHR45348:SF3">
    <property type="entry name" value="ENOYL REDUCTASE (ER) DOMAIN-CONTAINING PROTEIN"/>
    <property type="match status" value="1"/>
</dbReference>
<dbReference type="AlphaFoldDB" id="A0A2A9NAB7"/>
<accession>A0A2A9NAB7</accession>
<protein>
    <recommendedName>
        <fullName evidence="1">Alcohol dehydrogenase-like N-terminal domain-containing protein</fullName>
    </recommendedName>
</protein>
<organism evidence="2 3">
    <name type="scientific">Amanita thiersii Skay4041</name>
    <dbReference type="NCBI Taxonomy" id="703135"/>
    <lineage>
        <taxon>Eukaryota</taxon>
        <taxon>Fungi</taxon>
        <taxon>Dikarya</taxon>
        <taxon>Basidiomycota</taxon>
        <taxon>Agaricomycotina</taxon>
        <taxon>Agaricomycetes</taxon>
        <taxon>Agaricomycetidae</taxon>
        <taxon>Agaricales</taxon>
        <taxon>Pluteineae</taxon>
        <taxon>Amanitaceae</taxon>
        <taxon>Amanita</taxon>
    </lineage>
</organism>
<dbReference type="InterPro" id="IPR047122">
    <property type="entry name" value="Trans-enoyl_RdTase-like"/>
</dbReference>
<feature type="domain" description="Alcohol dehydrogenase-like N-terminal" evidence="1">
    <location>
        <begin position="32"/>
        <end position="117"/>
    </location>
</feature>
<dbReference type="PANTHER" id="PTHR45348">
    <property type="entry name" value="HYPOTHETICAL OXIDOREDUCTASE (EUROFUNG)"/>
    <property type="match status" value="1"/>
</dbReference>
<evidence type="ECO:0000313" key="3">
    <source>
        <dbReference type="Proteomes" id="UP000242287"/>
    </source>
</evidence>
<dbReference type="Gene3D" id="3.90.180.10">
    <property type="entry name" value="Medium-chain alcohol dehydrogenases, catalytic domain"/>
    <property type="match status" value="1"/>
</dbReference>
<dbReference type="Proteomes" id="UP000242287">
    <property type="component" value="Unassembled WGS sequence"/>
</dbReference>
<keyword evidence="3" id="KW-1185">Reference proteome</keyword>
<dbReference type="Pfam" id="PF08240">
    <property type="entry name" value="ADH_N"/>
    <property type="match status" value="1"/>
</dbReference>
<dbReference type="EMBL" id="KZ302216">
    <property type="protein sequence ID" value="PFH46264.1"/>
    <property type="molecule type" value="Genomic_DNA"/>
</dbReference>
<dbReference type="InterPro" id="IPR013154">
    <property type="entry name" value="ADH-like_N"/>
</dbReference>
<evidence type="ECO:0000313" key="2">
    <source>
        <dbReference type="EMBL" id="PFH46264.1"/>
    </source>
</evidence>
<evidence type="ECO:0000259" key="1">
    <source>
        <dbReference type="Pfam" id="PF08240"/>
    </source>
</evidence>
<dbReference type="SUPFAM" id="SSF50129">
    <property type="entry name" value="GroES-like"/>
    <property type="match status" value="1"/>
</dbReference>
<dbReference type="GO" id="GO:0016651">
    <property type="term" value="F:oxidoreductase activity, acting on NAD(P)H"/>
    <property type="evidence" value="ECO:0007669"/>
    <property type="project" value="InterPro"/>
</dbReference>
<dbReference type="InterPro" id="IPR011032">
    <property type="entry name" value="GroES-like_sf"/>
</dbReference>
<dbReference type="OrthoDB" id="9992527at2759"/>
<proteinExistence type="predicted"/>
<sequence length="164" mass="17614">MTGKTHTAIAALDGKGGVGMVQVVTPLPTELGAGEVLIKVEYAAMIALDTYATDMGFLVSEYPFVLGYTVAEFVVGTGPGVKGLRDGDRVVAFTYGPSKRKALQQYVVQSYTFCAKVPDSLPLDKAATIPDNFICAFYTLFNKLELPHPPACWKRVPFGLSVCI</sequence>
<reference evidence="2 3" key="1">
    <citation type="submission" date="2014-02" db="EMBL/GenBank/DDBJ databases">
        <title>Transposable element dynamics among asymbiotic and ectomycorrhizal Amanita fungi.</title>
        <authorList>
            <consortium name="DOE Joint Genome Institute"/>
            <person name="Hess J."/>
            <person name="Skrede I."/>
            <person name="Wolfe B."/>
            <person name="LaButti K."/>
            <person name="Ohm R.A."/>
            <person name="Grigoriev I.V."/>
            <person name="Pringle A."/>
        </authorList>
    </citation>
    <scope>NUCLEOTIDE SEQUENCE [LARGE SCALE GENOMIC DNA]</scope>
    <source>
        <strain evidence="2 3">SKay4041</strain>
    </source>
</reference>
<name>A0A2A9NAB7_9AGAR</name>
<gene>
    <name evidence="2" type="ORF">AMATHDRAFT_70239</name>
</gene>